<evidence type="ECO:0000256" key="4">
    <source>
        <dbReference type="ARBA" id="ARBA00022801"/>
    </source>
</evidence>
<evidence type="ECO:0000256" key="2">
    <source>
        <dbReference type="ARBA" id="ARBA00022741"/>
    </source>
</evidence>
<dbReference type="InterPro" id="IPR011335">
    <property type="entry name" value="Restrct_endonuc-II-like"/>
</dbReference>
<keyword evidence="1" id="KW-0540">Nuclease</keyword>
<evidence type="ECO:0000256" key="7">
    <source>
        <dbReference type="ARBA" id="ARBA00022840"/>
    </source>
</evidence>
<dbReference type="GO" id="GO:0033202">
    <property type="term" value="C:DNA helicase complex"/>
    <property type="evidence" value="ECO:0007669"/>
    <property type="project" value="TreeGrafter"/>
</dbReference>
<dbReference type="InterPro" id="IPR011604">
    <property type="entry name" value="PDDEXK-like_dom_sf"/>
</dbReference>
<sequence length="1272" mass="141933">MVSYEDLTDEQQRAVDALDRNVTLTAGAGTGKTTTLTARYLWMLEDALATADPETLDPDDPPLQPKHIVTTTFTERAANELEESIRTEITDRLAELDPDAFDAWRTIADELEQGYIHTLHGFCARLLREHAFAVDAVDPGFDTLDENEAAALIDDTVGAVLEEYDTHDAMETLAQRFSRDQLRSVVTDLLGERPESIDWADEWADATETEYIDFVETHLHPIDPDVAAAVLADPAVVDAIETLTEIIEQPPDIDTGGRVWKRAAGVVEIIEPGYDDGQSTRAKQALIADLSQHLTTGDGEQYAGYSGAKTNWDGHPRKTAFDNAFETLVDRLCPEEYTVSVDLEVERNSFELVSALAELTLLAAEKYEDRKTQQNAVDFGDLVSYTVEFLQAERNEAVRQELRDRFEYVMVDEFQDTDPRQWDLIKLLTAADPDDFDAENVFVVGDVKQSIYRFRNADVTQFRETADILEAVADEDDQPAVHQDESDGTAADDDQLSTNFRTLPTVLESINQLFETVFEADGDPYEAEPQRLTPARDDPAEVGSVEYLAVPSDPELRAARFEHYPDFADAEPEHDSELEAMALAARLSQLLDKPTQVYPDEGGDDAAESGDGPTRELEADDIAILLRSRTHLKTYERALNDAEIPYSVASGLGFYETTEITALLNLFRALADPSDERALYAALRSPLFGLADDTLARLKRHGEPLWAALGESNHEDLAQVYTLLTRWRRQAGITVSDDDTNEEPDVEAEFSGSWASYLTQIIEETGFFVNISVGDRPQQAIANVEKFREQLRGYSDDDVRSLTTLVNRIERRVSRGGRESEADTTAEGVQILTIHDAKGMEFPFVVVPGIGREFNDKPSLNDQVEFEEINGEHAVGMKAPQPDDPFELTDTMARNTLRDQRRAEERAEEKRVLYVACTRARDHLLLSGLHESDSEADVSSLTELKQATPDDASSWRDWVQPELLTEDVCRALESATRVERAYGDGSYAVSLPTPPIERTPATTAEDPAVELSESPPTPEVTFRLSATDWAALQSEYGELALDTEARTLYVEEVDPDRPDRRHGDESASLQGGPESDANQEESTQAVSDVESNIFGEMVHQLCELRAPEGRWSDIMRQTLAAEEAAVDLTPDLQARVRKHAQRGIEYIQQRAAAADVDQRYDELYVTAEFDRGEIVGYIDHLLVTPSAYHIIDYKTGDVTEDEIADDAAYYVKQMHAYAVALAQQDTTRSVRISLVFTAIDADWTTELEPAKIESIQEGIQRTLLAEVPEESR</sequence>
<dbReference type="EMBL" id="HF582854">
    <property type="protein sequence ID" value="CCQ36740.1"/>
    <property type="molecule type" value="Genomic_DNA"/>
</dbReference>
<evidence type="ECO:0000256" key="9">
    <source>
        <dbReference type="ARBA" id="ARBA00023204"/>
    </source>
</evidence>
<dbReference type="SUPFAM" id="SSF52540">
    <property type="entry name" value="P-loop containing nucleoside triphosphate hydrolases"/>
    <property type="match status" value="1"/>
</dbReference>
<dbReference type="Pfam" id="PF13361">
    <property type="entry name" value="UvrD_C"/>
    <property type="match status" value="1"/>
</dbReference>
<evidence type="ECO:0000313" key="19">
    <source>
        <dbReference type="Proteomes" id="UP000011867"/>
    </source>
</evidence>
<dbReference type="HOGENOM" id="CLU_001114_1_1_2"/>
<dbReference type="AlphaFoldDB" id="M1XR89"/>
<evidence type="ECO:0000256" key="12">
    <source>
        <dbReference type="ARBA" id="ARBA00034808"/>
    </source>
</evidence>
<dbReference type="GO" id="GO:0016887">
    <property type="term" value="F:ATP hydrolysis activity"/>
    <property type="evidence" value="ECO:0007669"/>
    <property type="project" value="RHEA"/>
</dbReference>
<keyword evidence="4 14" id="KW-0378">Hydrolase</keyword>
<gene>
    <name evidence="18" type="ordered locus">Nmlp_2581</name>
</gene>
<dbReference type="GO" id="GO:0005524">
    <property type="term" value="F:ATP binding"/>
    <property type="evidence" value="ECO:0007669"/>
    <property type="project" value="UniProtKB-UniRule"/>
</dbReference>
<dbReference type="GO" id="GO:0004527">
    <property type="term" value="F:exonuclease activity"/>
    <property type="evidence" value="ECO:0007669"/>
    <property type="project" value="UniProtKB-KW"/>
</dbReference>
<dbReference type="STRING" id="268739.Nmlp_2581"/>
<dbReference type="PANTHER" id="PTHR11070:SF48">
    <property type="entry name" value="ATP-DEPENDENT HELICASE_NUCLEASE SUBUNIT A"/>
    <property type="match status" value="1"/>
</dbReference>
<keyword evidence="5 14" id="KW-0347">Helicase</keyword>
<feature type="region of interest" description="Disordered" evidence="15">
    <location>
        <begin position="473"/>
        <end position="496"/>
    </location>
</feature>
<dbReference type="GO" id="GO:0000725">
    <property type="term" value="P:recombinational repair"/>
    <property type="evidence" value="ECO:0007669"/>
    <property type="project" value="TreeGrafter"/>
</dbReference>
<evidence type="ECO:0000256" key="10">
    <source>
        <dbReference type="ARBA" id="ARBA00023235"/>
    </source>
</evidence>
<evidence type="ECO:0000256" key="6">
    <source>
        <dbReference type="ARBA" id="ARBA00022839"/>
    </source>
</evidence>
<keyword evidence="6" id="KW-0269">Exonuclease</keyword>
<keyword evidence="10" id="KW-0413">Isomerase</keyword>
<feature type="domain" description="UvrD-like helicase ATP-binding" evidence="16">
    <location>
        <begin position="5"/>
        <end position="503"/>
    </location>
</feature>
<feature type="compositionally biased region" description="Basic and acidic residues" evidence="15">
    <location>
        <begin position="1055"/>
        <end position="1065"/>
    </location>
</feature>
<evidence type="ECO:0000256" key="3">
    <source>
        <dbReference type="ARBA" id="ARBA00022763"/>
    </source>
</evidence>
<dbReference type="InterPro" id="IPR014016">
    <property type="entry name" value="UvrD-like_ATP-bd"/>
</dbReference>
<protein>
    <recommendedName>
        <fullName evidence="12">DNA 3'-5' helicase</fullName>
        <ecNumber evidence="12">5.6.2.4</ecNumber>
    </recommendedName>
</protein>
<reference evidence="18 19" key="1">
    <citation type="journal article" date="2013" name="Genome Announc.">
        <title>Genome of the haloarchaeon Natronomonas moolapensis, a neutrophilic member of a previously haloalkaliphilic genus.</title>
        <authorList>
            <person name="Dyall-Smith M.L."/>
            <person name="Pfeiffer F."/>
            <person name="Oberwinkler T."/>
            <person name="Klee K."/>
            <person name="Rampp M."/>
            <person name="Palm P."/>
            <person name="Gross K."/>
            <person name="Schuster S.C."/>
            <person name="Oesterhelt D."/>
        </authorList>
    </citation>
    <scope>NUCLEOTIDE SEQUENCE [LARGE SCALE GENOMIC DNA]</scope>
    <source>
        <strain evidence="19">DSM 18674 / JCM 14361 / 8.8.11</strain>
    </source>
</reference>
<dbReference type="KEGG" id="nmo:Nmlp_2581"/>
<comment type="catalytic activity">
    <reaction evidence="13">
        <text>ATP + H2O = ADP + phosphate + H(+)</text>
        <dbReference type="Rhea" id="RHEA:13065"/>
        <dbReference type="ChEBI" id="CHEBI:15377"/>
        <dbReference type="ChEBI" id="CHEBI:15378"/>
        <dbReference type="ChEBI" id="CHEBI:30616"/>
        <dbReference type="ChEBI" id="CHEBI:43474"/>
        <dbReference type="ChEBI" id="CHEBI:456216"/>
        <dbReference type="EC" id="5.6.2.4"/>
    </reaction>
</comment>
<dbReference type="PROSITE" id="PS51217">
    <property type="entry name" value="UVRD_HELICASE_CTER"/>
    <property type="match status" value="1"/>
</dbReference>
<dbReference type="PROSITE" id="PS51198">
    <property type="entry name" value="UVRD_HELICASE_ATP_BIND"/>
    <property type="match status" value="1"/>
</dbReference>
<evidence type="ECO:0000256" key="11">
    <source>
        <dbReference type="ARBA" id="ARBA00034617"/>
    </source>
</evidence>
<keyword evidence="3" id="KW-0227">DNA damage</keyword>
<dbReference type="InterPro" id="IPR014017">
    <property type="entry name" value="DNA_helicase_UvrD-like_C"/>
</dbReference>
<comment type="catalytic activity">
    <reaction evidence="11">
        <text>Couples ATP hydrolysis with the unwinding of duplex DNA by translocating in the 3'-5' direction.</text>
        <dbReference type="EC" id="5.6.2.4"/>
    </reaction>
</comment>
<name>M1XR89_NATM8</name>
<evidence type="ECO:0000256" key="13">
    <source>
        <dbReference type="ARBA" id="ARBA00048988"/>
    </source>
</evidence>
<feature type="region of interest" description="Disordered" evidence="15">
    <location>
        <begin position="1052"/>
        <end position="1087"/>
    </location>
</feature>
<evidence type="ECO:0000313" key="18">
    <source>
        <dbReference type="EMBL" id="CCQ36740.1"/>
    </source>
</evidence>
<dbReference type="Pfam" id="PF12705">
    <property type="entry name" value="PDDEXK_1"/>
    <property type="match status" value="1"/>
</dbReference>
<dbReference type="eggNOG" id="arCOG00802">
    <property type="taxonomic scope" value="Archaea"/>
</dbReference>
<dbReference type="GO" id="GO:0043138">
    <property type="term" value="F:3'-5' DNA helicase activity"/>
    <property type="evidence" value="ECO:0007669"/>
    <property type="project" value="UniProtKB-EC"/>
</dbReference>
<evidence type="ECO:0000256" key="5">
    <source>
        <dbReference type="ARBA" id="ARBA00022806"/>
    </source>
</evidence>
<dbReference type="InterPro" id="IPR000212">
    <property type="entry name" value="DNA_helicase_UvrD/REP"/>
</dbReference>
<keyword evidence="2 14" id="KW-0547">Nucleotide-binding</keyword>
<evidence type="ECO:0000259" key="17">
    <source>
        <dbReference type="PROSITE" id="PS51217"/>
    </source>
</evidence>
<dbReference type="InterPro" id="IPR027417">
    <property type="entry name" value="P-loop_NTPase"/>
</dbReference>
<keyword evidence="19" id="KW-1185">Reference proteome</keyword>
<feature type="domain" description="UvrD-like helicase C-terminal" evidence="17">
    <location>
        <begin position="515"/>
        <end position="839"/>
    </location>
</feature>
<organism evidence="18 19">
    <name type="scientific">Natronomonas moolapensis (strain DSM 18674 / CECT 7526 / JCM 14361 / 8.8.11)</name>
    <dbReference type="NCBI Taxonomy" id="268739"/>
    <lineage>
        <taxon>Archaea</taxon>
        <taxon>Methanobacteriati</taxon>
        <taxon>Methanobacteriota</taxon>
        <taxon>Stenosarchaea group</taxon>
        <taxon>Halobacteria</taxon>
        <taxon>Halobacteriales</taxon>
        <taxon>Natronomonadaceae</taxon>
        <taxon>Natronomonas</taxon>
    </lineage>
</organism>
<dbReference type="EC" id="5.6.2.4" evidence="12"/>
<keyword evidence="8" id="KW-0238">DNA-binding</keyword>
<proteinExistence type="predicted"/>
<accession>M1XR89</accession>
<evidence type="ECO:0000256" key="14">
    <source>
        <dbReference type="PROSITE-ProRule" id="PRU00560"/>
    </source>
</evidence>
<dbReference type="GO" id="GO:0003677">
    <property type="term" value="F:DNA binding"/>
    <property type="evidence" value="ECO:0007669"/>
    <property type="project" value="UniProtKB-KW"/>
</dbReference>
<evidence type="ECO:0000256" key="1">
    <source>
        <dbReference type="ARBA" id="ARBA00022722"/>
    </source>
</evidence>
<dbReference type="SUPFAM" id="SSF52980">
    <property type="entry name" value="Restriction endonuclease-like"/>
    <property type="match status" value="1"/>
</dbReference>
<feature type="binding site" evidence="14">
    <location>
        <begin position="26"/>
        <end position="33"/>
    </location>
    <ligand>
        <name>ATP</name>
        <dbReference type="ChEBI" id="CHEBI:30616"/>
    </ligand>
</feature>
<evidence type="ECO:0000256" key="15">
    <source>
        <dbReference type="SAM" id="MobiDB-lite"/>
    </source>
</evidence>
<evidence type="ECO:0000256" key="8">
    <source>
        <dbReference type="ARBA" id="ARBA00023125"/>
    </source>
</evidence>
<dbReference type="Proteomes" id="UP000011867">
    <property type="component" value="Chromosome"/>
</dbReference>
<dbReference type="PANTHER" id="PTHR11070">
    <property type="entry name" value="UVRD / RECB / PCRA DNA HELICASE FAMILY MEMBER"/>
    <property type="match status" value="1"/>
</dbReference>
<dbReference type="Gene3D" id="3.40.50.300">
    <property type="entry name" value="P-loop containing nucleotide triphosphate hydrolases"/>
    <property type="match status" value="4"/>
</dbReference>
<dbReference type="Pfam" id="PF00580">
    <property type="entry name" value="UvrD-helicase"/>
    <property type="match status" value="1"/>
</dbReference>
<evidence type="ECO:0000259" key="16">
    <source>
        <dbReference type="PROSITE" id="PS51198"/>
    </source>
</evidence>
<dbReference type="Gene3D" id="3.90.320.10">
    <property type="match status" value="1"/>
</dbReference>
<feature type="region of interest" description="Disordered" evidence="15">
    <location>
        <begin position="989"/>
        <end position="1019"/>
    </location>
</feature>
<feature type="compositionally biased region" description="Acidic residues" evidence="15">
    <location>
        <begin position="486"/>
        <end position="495"/>
    </location>
</feature>
<dbReference type="GO" id="GO:0005829">
    <property type="term" value="C:cytosol"/>
    <property type="evidence" value="ECO:0007669"/>
    <property type="project" value="TreeGrafter"/>
</dbReference>
<dbReference type="InterPro" id="IPR038726">
    <property type="entry name" value="PDDEXK_AddAB-type"/>
</dbReference>
<keyword evidence="9" id="KW-0234">DNA repair</keyword>
<keyword evidence="7 14" id="KW-0067">ATP-binding</keyword>
<feature type="region of interest" description="Disordered" evidence="15">
    <location>
        <begin position="595"/>
        <end position="615"/>
    </location>
</feature>